<dbReference type="PANTHER" id="PTHR36836:SF1">
    <property type="entry name" value="COLANIC ACID BIOSYNTHESIS PROTEIN WCAK"/>
    <property type="match status" value="1"/>
</dbReference>
<dbReference type="RefSeq" id="WP_060537779.1">
    <property type="nucleotide sequence ID" value="NZ_LN734822.1"/>
</dbReference>
<reference evidence="2" key="1">
    <citation type="submission" date="2014-09" db="EMBL/GenBank/DDBJ databases">
        <authorList>
            <person name="Wibberg D."/>
        </authorList>
    </citation>
    <scope>NUCLEOTIDE SEQUENCE [LARGE SCALE GENOMIC DNA]</scope>
    <source>
        <strain evidence="2">Mb9</strain>
    </source>
</reference>
<dbReference type="PATRIC" id="fig|2162.10.peg.1424"/>
<dbReference type="EMBL" id="LN734822">
    <property type="protein sequence ID" value="CEL24998.1"/>
    <property type="molecule type" value="Genomic_DNA"/>
</dbReference>
<gene>
    <name evidence="2" type="ORF">MB9_1361</name>
</gene>
<keyword evidence="3" id="KW-1185">Reference proteome</keyword>
<dbReference type="InterPro" id="IPR007345">
    <property type="entry name" value="Polysacch_pyruvyl_Trfase"/>
</dbReference>
<accession>A0A0S4FPJ5</accession>
<dbReference type="Pfam" id="PF04230">
    <property type="entry name" value="PS_pyruv_trans"/>
    <property type="match status" value="1"/>
</dbReference>
<evidence type="ECO:0000313" key="3">
    <source>
        <dbReference type="Proteomes" id="UP000062768"/>
    </source>
</evidence>
<dbReference type="GeneID" id="26739606"/>
<feature type="domain" description="Polysaccharide pyruvyl transferase" evidence="1">
    <location>
        <begin position="18"/>
        <end position="363"/>
    </location>
</feature>
<proteinExistence type="predicted"/>
<organism evidence="2 3">
    <name type="scientific">Methanobacterium formicicum</name>
    <dbReference type="NCBI Taxonomy" id="2162"/>
    <lineage>
        <taxon>Archaea</taxon>
        <taxon>Methanobacteriati</taxon>
        <taxon>Methanobacteriota</taxon>
        <taxon>Methanomada group</taxon>
        <taxon>Methanobacteria</taxon>
        <taxon>Methanobacteriales</taxon>
        <taxon>Methanobacteriaceae</taxon>
        <taxon>Methanobacterium</taxon>
    </lineage>
</organism>
<name>A0A0S4FPJ5_METFO</name>
<evidence type="ECO:0000313" key="2">
    <source>
        <dbReference type="EMBL" id="CEL24998.1"/>
    </source>
</evidence>
<dbReference type="AlphaFoldDB" id="A0A0S4FPJ5"/>
<sequence>MSEEDLTIGLYGINGVYNYGCEAIVRGTEIILREKYPDVTIKYASPLPKEDKKRLKGCKVKIVKREKYPLLSVPGFGKILAHTIGIPFYPHYDEKTDWFDDCDAIFSIGGDLYTIPSNYKDKSMFYFLKYIKTPSKIPLNYKRKLFGNAYNPLIHFGDMVLDRKKKFIIWGSSIGPFEKSEYAKRIFKTHLLNVDLITSREPETTKYLENLGIVDNVKECADPAFVVSSGKKVQQQHNDHLVIGLNLSPLSLNQIFNDETKEKILLKQAKIIEDLISTFHAEIILIPHVVSQSVNDDDLSFLKQLIIRVNDKFRDNVSIVDDDPGFIGIKNILIKCDALITARMHCAINALETGVPTIFISYSKKSEGMASYVYGNKKWVIPLKNFESANILPLLNTLLTEKEDIGSFLVNKMQDIKLDAFKPLKTLNDMF</sequence>
<evidence type="ECO:0000259" key="1">
    <source>
        <dbReference type="Pfam" id="PF04230"/>
    </source>
</evidence>
<dbReference type="PANTHER" id="PTHR36836">
    <property type="entry name" value="COLANIC ACID BIOSYNTHESIS PROTEIN WCAK"/>
    <property type="match status" value="1"/>
</dbReference>
<dbReference type="Proteomes" id="UP000062768">
    <property type="component" value="Chromosome I"/>
</dbReference>
<protein>
    <recommendedName>
        <fullName evidence="1">Polysaccharide pyruvyl transferase domain-containing protein</fullName>
    </recommendedName>
</protein>